<dbReference type="eggNOG" id="COG2223">
    <property type="taxonomic scope" value="Bacteria"/>
</dbReference>
<gene>
    <name evidence="5" type="ordered locus">Sfri_0809</name>
</gene>
<dbReference type="Pfam" id="PF07690">
    <property type="entry name" value="MFS_1"/>
    <property type="match status" value="1"/>
</dbReference>
<feature type="transmembrane region" description="Helical" evidence="4">
    <location>
        <begin position="253"/>
        <end position="271"/>
    </location>
</feature>
<sequence>MPNSSDTALFSGKSAFIERTNPQHLLLWMTFVMSMVFAVWQALLNNFVIERAAFTGAEIGLLQSLREVPGFLAFTAVFVLLLVKEQTFALTSLALLCIGVGITGWFPDVIGLYLTTILMSIGFHYFETINQSLTLQWVDKADAPGFMGKALAWRSAAALVGYGSIWLIMSWLSLDYIWMYSIIGGCGLVMVFIMAVYFPRFAIGSIQHKHLILRKRYWLYYLLTFFSGARRQIFMVFAGFMMVEKFGYSVSEITALFLINYVVNLLFAPTIGRFIGKMGERNALIIEYVGLVIIFSSYAYVSDANIAAGLYVIDHLLFAMAIAMKTYFQKIADKQDIASTMSVSFTINHIAAVIIPVLLGILWLSSPKAVFFIGTGFAICSLALAFNVPRHPEPGKEALWSPLMTKR</sequence>
<evidence type="ECO:0000313" key="5">
    <source>
        <dbReference type="EMBL" id="ABI70664.1"/>
    </source>
</evidence>
<feature type="transmembrane region" description="Helical" evidence="4">
    <location>
        <begin position="340"/>
        <end position="363"/>
    </location>
</feature>
<dbReference type="HOGENOM" id="CLU_057648_0_0_6"/>
<feature type="transmembrane region" description="Helical" evidence="4">
    <location>
        <begin position="369"/>
        <end position="388"/>
    </location>
</feature>
<feature type="transmembrane region" description="Helical" evidence="4">
    <location>
        <begin position="177"/>
        <end position="198"/>
    </location>
</feature>
<dbReference type="EMBL" id="CP000447">
    <property type="protein sequence ID" value="ABI70664.1"/>
    <property type="molecule type" value="Genomic_DNA"/>
</dbReference>
<dbReference type="GO" id="GO:0022857">
    <property type="term" value="F:transmembrane transporter activity"/>
    <property type="evidence" value="ECO:0007669"/>
    <property type="project" value="InterPro"/>
</dbReference>
<feature type="transmembrane region" description="Helical" evidence="4">
    <location>
        <begin position="64"/>
        <end position="83"/>
    </location>
</feature>
<accession>Q087A1</accession>
<evidence type="ECO:0000256" key="3">
    <source>
        <dbReference type="ARBA" id="ARBA00023136"/>
    </source>
</evidence>
<dbReference type="KEGG" id="sfr:Sfri_0809"/>
<dbReference type="Gene3D" id="1.20.1250.20">
    <property type="entry name" value="MFS general substrate transporter like domains"/>
    <property type="match status" value="1"/>
</dbReference>
<evidence type="ECO:0000313" key="6">
    <source>
        <dbReference type="Proteomes" id="UP000000684"/>
    </source>
</evidence>
<dbReference type="Proteomes" id="UP000000684">
    <property type="component" value="Chromosome"/>
</dbReference>
<evidence type="ECO:0000256" key="1">
    <source>
        <dbReference type="ARBA" id="ARBA00022692"/>
    </source>
</evidence>
<feature type="transmembrane region" description="Helical" evidence="4">
    <location>
        <begin position="306"/>
        <end position="328"/>
    </location>
</feature>
<dbReference type="AlphaFoldDB" id="Q087A1"/>
<keyword evidence="1 4" id="KW-0812">Transmembrane</keyword>
<keyword evidence="2 4" id="KW-1133">Transmembrane helix</keyword>
<dbReference type="SUPFAM" id="SSF103473">
    <property type="entry name" value="MFS general substrate transporter"/>
    <property type="match status" value="1"/>
</dbReference>
<feature type="transmembrane region" description="Helical" evidence="4">
    <location>
        <begin position="25"/>
        <end position="44"/>
    </location>
</feature>
<dbReference type="InterPro" id="IPR011701">
    <property type="entry name" value="MFS"/>
</dbReference>
<reference evidence="5 6" key="1">
    <citation type="submission" date="2006-08" db="EMBL/GenBank/DDBJ databases">
        <title>Complete sequence of Shewanella frigidimarina NCIMB 400.</title>
        <authorList>
            <consortium name="US DOE Joint Genome Institute"/>
            <person name="Copeland A."/>
            <person name="Lucas S."/>
            <person name="Lapidus A."/>
            <person name="Barry K."/>
            <person name="Detter J.C."/>
            <person name="Glavina del Rio T."/>
            <person name="Hammon N."/>
            <person name="Israni S."/>
            <person name="Dalin E."/>
            <person name="Tice H."/>
            <person name="Pitluck S."/>
            <person name="Fredrickson J.K."/>
            <person name="Kolker E."/>
            <person name="McCuel L.A."/>
            <person name="DiChristina T."/>
            <person name="Nealson K.H."/>
            <person name="Newman D."/>
            <person name="Tiedje J.M."/>
            <person name="Zhou J."/>
            <person name="Romine M.F."/>
            <person name="Culley D.E."/>
            <person name="Serres M."/>
            <person name="Chertkov O."/>
            <person name="Brettin T."/>
            <person name="Bruce D."/>
            <person name="Han C."/>
            <person name="Tapia R."/>
            <person name="Gilna P."/>
            <person name="Schmutz J."/>
            <person name="Larimer F."/>
            <person name="Land M."/>
            <person name="Hauser L."/>
            <person name="Kyrpides N."/>
            <person name="Mikhailova N."/>
            <person name="Richardson P."/>
        </authorList>
    </citation>
    <scope>NUCLEOTIDE SEQUENCE [LARGE SCALE GENOMIC DNA]</scope>
    <source>
        <strain evidence="5 6">NCIMB 400</strain>
    </source>
</reference>
<feature type="transmembrane region" description="Helical" evidence="4">
    <location>
        <begin position="112"/>
        <end position="130"/>
    </location>
</feature>
<evidence type="ECO:0000256" key="2">
    <source>
        <dbReference type="ARBA" id="ARBA00022989"/>
    </source>
</evidence>
<evidence type="ECO:0000256" key="4">
    <source>
        <dbReference type="SAM" id="Phobius"/>
    </source>
</evidence>
<feature type="transmembrane region" description="Helical" evidence="4">
    <location>
        <begin position="283"/>
        <end position="300"/>
    </location>
</feature>
<feature type="transmembrane region" description="Helical" evidence="4">
    <location>
        <begin position="218"/>
        <end position="241"/>
    </location>
</feature>
<keyword evidence="6" id="KW-1185">Reference proteome</keyword>
<dbReference type="InterPro" id="IPR036259">
    <property type="entry name" value="MFS_trans_sf"/>
</dbReference>
<keyword evidence="3 4" id="KW-0472">Membrane</keyword>
<name>Q087A1_SHEFN</name>
<protein>
    <submittedName>
        <fullName evidence="5">Major facilitator superfamily MFS_1</fullName>
    </submittedName>
</protein>
<dbReference type="STRING" id="318167.Sfri_0809"/>
<dbReference type="OrthoDB" id="9774288at2"/>
<organism evidence="5 6">
    <name type="scientific">Shewanella frigidimarina (strain NCIMB 400)</name>
    <dbReference type="NCBI Taxonomy" id="318167"/>
    <lineage>
        <taxon>Bacteria</taxon>
        <taxon>Pseudomonadati</taxon>
        <taxon>Pseudomonadota</taxon>
        <taxon>Gammaproteobacteria</taxon>
        <taxon>Alteromonadales</taxon>
        <taxon>Shewanellaceae</taxon>
        <taxon>Shewanella</taxon>
    </lineage>
</organism>
<feature type="transmembrane region" description="Helical" evidence="4">
    <location>
        <begin position="88"/>
        <end position="106"/>
    </location>
</feature>
<feature type="transmembrane region" description="Helical" evidence="4">
    <location>
        <begin position="151"/>
        <end position="171"/>
    </location>
</feature>
<proteinExistence type="predicted"/>